<dbReference type="InterPro" id="IPR000757">
    <property type="entry name" value="Beta-glucanase-like"/>
</dbReference>
<dbReference type="GO" id="GO:0016757">
    <property type="term" value="F:glycosyltransferase activity"/>
    <property type="evidence" value="ECO:0007669"/>
    <property type="project" value="UniProtKB-KW"/>
</dbReference>
<sequence length="500" mass="54164">MQLSLSLLVGAAALVAPVFAQTWTTCNPMNETCPNDPALGISHNFVFNTSETVTNSFNITAGSLVYGTNGTEFTINKKGDSPTIQSQFYIFWGSVSVVMKAASGQGIISSIVLESDDLDEVDWEFLGGNGTHAETNYFGKGNTTSYDRAIYYPSGSDNRENFHNYTVHWTSDQLQWYIDSNLVRTLPYAAAYNGYNYPQTPMTVRLGIWAGGDSENSNGTIEWAGGLTDYSKGPYTMVVQSAQINDFSTGSAYQWTDKTGSFSSIKAIAGNSTAAETIVKAETPTLSLAQKWSNLPSTTKIAVYAGSGGAAAILLAALTFVCIRQRRAGRKEREDYNAKVEKEREEAFRDQMELREKGLGGWDKGAFEKQGEDALGGWGDPRRSHVPQGYVTDEPTLPKLPSNVMVKEVPSRVNSPAITRSVSPISRHQTPFIVNPVPQSPRGWNGGNQGGMIQDAGNAYSGGYGGNTNFSNNFSRSPSFPLGGSVSPQRGPSNSGYQRF</sequence>
<keyword evidence="4" id="KW-0328">Glycosyltransferase</keyword>
<comment type="catalytic activity">
    <reaction evidence="1">
        <text>Random endo-hydrolysis of N-acetyl-beta-D-glucosaminide (1-&gt;4)-beta-linkages in chitin and chitodextrins.</text>
        <dbReference type="EC" id="3.2.1.14"/>
    </reaction>
</comment>
<dbReference type="Pfam" id="PF00722">
    <property type="entry name" value="Glyco_hydro_16"/>
    <property type="match status" value="1"/>
</dbReference>
<evidence type="ECO:0000313" key="21">
    <source>
        <dbReference type="Proteomes" id="UP000184330"/>
    </source>
</evidence>
<comment type="subcellular location">
    <subcellularLocation>
        <location evidence="2">Membrane</location>
    </subcellularLocation>
</comment>
<evidence type="ECO:0000313" key="20">
    <source>
        <dbReference type="EMBL" id="CZR70217.1"/>
    </source>
</evidence>
<keyword evidence="6 18" id="KW-0732">Signal</keyword>
<comment type="similarity">
    <text evidence="13">Belongs to the glycosyl hydrolase 16 family. CRH1 subfamily.</text>
</comment>
<feature type="coiled-coil region" evidence="15">
    <location>
        <begin position="326"/>
        <end position="357"/>
    </location>
</feature>
<keyword evidence="8 17" id="KW-0472">Membrane</keyword>
<dbReference type="Proteomes" id="UP000184330">
    <property type="component" value="Unassembled WGS sequence"/>
</dbReference>
<dbReference type="Gene3D" id="2.60.120.200">
    <property type="match status" value="1"/>
</dbReference>
<keyword evidence="7" id="KW-0378">Hydrolase</keyword>
<evidence type="ECO:0000259" key="19">
    <source>
        <dbReference type="PROSITE" id="PS51762"/>
    </source>
</evidence>
<evidence type="ECO:0000256" key="14">
    <source>
        <dbReference type="ARBA" id="ARBA00093308"/>
    </source>
</evidence>
<gene>
    <name evidence="20" type="ORF">PAC_20118</name>
</gene>
<dbReference type="GO" id="GO:0008843">
    <property type="term" value="F:endochitinase activity"/>
    <property type="evidence" value="ECO:0007669"/>
    <property type="project" value="UniProtKB-EC"/>
</dbReference>
<keyword evidence="5" id="KW-0808">Transferase</keyword>
<evidence type="ECO:0000256" key="1">
    <source>
        <dbReference type="ARBA" id="ARBA00000822"/>
    </source>
</evidence>
<organism evidence="20 21">
    <name type="scientific">Phialocephala subalpina</name>
    <dbReference type="NCBI Taxonomy" id="576137"/>
    <lineage>
        <taxon>Eukaryota</taxon>
        <taxon>Fungi</taxon>
        <taxon>Dikarya</taxon>
        <taxon>Ascomycota</taxon>
        <taxon>Pezizomycotina</taxon>
        <taxon>Leotiomycetes</taxon>
        <taxon>Helotiales</taxon>
        <taxon>Mollisiaceae</taxon>
        <taxon>Phialocephala</taxon>
        <taxon>Phialocephala fortinii species complex</taxon>
    </lineage>
</organism>
<dbReference type="CDD" id="cd02183">
    <property type="entry name" value="GH16_fungal_CRH1_transglycosylase"/>
    <property type="match status" value="1"/>
</dbReference>
<keyword evidence="21" id="KW-1185">Reference proteome</keyword>
<evidence type="ECO:0000256" key="9">
    <source>
        <dbReference type="ARBA" id="ARBA00023157"/>
    </source>
</evidence>
<feature type="compositionally biased region" description="Low complexity" evidence="16">
    <location>
        <begin position="467"/>
        <end position="480"/>
    </location>
</feature>
<feature type="compositionally biased region" description="Polar residues" evidence="16">
    <location>
        <begin position="486"/>
        <end position="500"/>
    </location>
</feature>
<evidence type="ECO:0000256" key="15">
    <source>
        <dbReference type="SAM" id="Coils"/>
    </source>
</evidence>
<evidence type="ECO:0000256" key="2">
    <source>
        <dbReference type="ARBA" id="ARBA00004370"/>
    </source>
</evidence>
<dbReference type="SUPFAM" id="SSF49899">
    <property type="entry name" value="Concanavalin A-like lectins/glucanases"/>
    <property type="match status" value="1"/>
</dbReference>
<evidence type="ECO:0000256" key="3">
    <source>
        <dbReference type="ARBA" id="ARBA00012729"/>
    </source>
</evidence>
<feature type="chain" id="PRO_5012046937" description="chitinase" evidence="18">
    <location>
        <begin position="21"/>
        <end position="500"/>
    </location>
</feature>
<evidence type="ECO:0000256" key="8">
    <source>
        <dbReference type="ARBA" id="ARBA00023136"/>
    </source>
</evidence>
<dbReference type="EMBL" id="FJOG01000108">
    <property type="protein sequence ID" value="CZR70217.1"/>
    <property type="molecule type" value="Genomic_DNA"/>
</dbReference>
<dbReference type="InterPro" id="IPR013320">
    <property type="entry name" value="ConA-like_dom_sf"/>
</dbReference>
<proteinExistence type="inferred from homology"/>
<feature type="region of interest" description="Disordered" evidence="16">
    <location>
        <begin position="463"/>
        <end position="500"/>
    </location>
</feature>
<feature type="signal peptide" evidence="18">
    <location>
        <begin position="1"/>
        <end position="20"/>
    </location>
</feature>
<dbReference type="FunFam" id="2.60.120.200:FF:000152">
    <property type="entry name" value="Cell wall glucanase"/>
    <property type="match status" value="1"/>
</dbReference>
<evidence type="ECO:0000256" key="7">
    <source>
        <dbReference type="ARBA" id="ARBA00022801"/>
    </source>
</evidence>
<keyword evidence="9" id="KW-1015">Disulfide bond</keyword>
<keyword evidence="17" id="KW-0812">Transmembrane</keyword>
<keyword evidence="17" id="KW-1133">Transmembrane helix</keyword>
<dbReference type="GO" id="GO:0009277">
    <property type="term" value="C:fungal-type cell wall"/>
    <property type="evidence" value="ECO:0007669"/>
    <property type="project" value="TreeGrafter"/>
</dbReference>
<dbReference type="GO" id="GO:0005975">
    <property type="term" value="P:carbohydrate metabolic process"/>
    <property type="evidence" value="ECO:0007669"/>
    <property type="project" value="InterPro"/>
</dbReference>
<evidence type="ECO:0000256" key="11">
    <source>
        <dbReference type="ARBA" id="ARBA00023295"/>
    </source>
</evidence>
<evidence type="ECO:0000256" key="17">
    <source>
        <dbReference type="SAM" id="Phobius"/>
    </source>
</evidence>
<dbReference type="EC" id="3.2.1.14" evidence="3"/>
<evidence type="ECO:0000256" key="18">
    <source>
        <dbReference type="SAM" id="SignalP"/>
    </source>
</evidence>
<keyword evidence="15" id="KW-0175">Coiled coil</keyword>
<reference evidence="20 21" key="1">
    <citation type="submission" date="2016-03" db="EMBL/GenBank/DDBJ databases">
        <authorList>
            <person name="Ploux O."/>
        </authorList>
    </citation>
    <scope>NUCLEOTIDE SEQUENCE [LARGE SCALE GENOMIC DNA]</scope>
    <source>
        <strain evidence="20 21">UAMH 11012</strain>
    </source>
</reference>
<evidence type="ECO:0000256" key="6">
    <source>
        <dbReference type="ARBA" id="ARBA00022729"/>
    </source>
</evidence>
<name>A0A1L7XYW5_9HELO</name>
<feature type="transmembrane region" description="Helical" evidence="17">
    <location>
        <begin position="301"/>
        <end position="323"/>
    </location>
</feature>
<dbReference type="PROSITE" id="PS51762">
    <property type="entry name" value="GH16_2"/>
    <property type="match status" value="1"/>
</dbReference>
<dbReference type="GO" id="GO:0016020">
    <property type="term" value="C:membrane"/>
    <property type="evidence" value="ECO:0007669"/>
    <property type="project" value="UniProtKB-SubCell"/>
</dbReference>
<keyword evidence="12" id="KW-0961">Cell wall biogenesis/degradation</keyword>
<accession>A0A1L7XYW5</accession>
<protein>
    <recommendedName>
        <fullName evidence="3">chitinase</fullName>
        <ecNumber evidence="3">3.2.1.14</ecNumber>
    </recommendedName>
</protein>
<evidence type="ECO:0000256" key="12">
    <source>
        <dbReference type="ARBA" id="ARBA00023316"/>
    </source>
</evidence>
<dbReference type="InterPro" id="IPR050546">
    <property type="entry name" value="Glycosyl_Hydrlase_16"/>
</dbReference>
<dbReference type="GO" id="GO:0031505">
    <property type="term" value="P:fungal-type cell wall organization"/>
    <property type="evidence" value="ECO:0007669"/>
    <property type="project" value="TreeGrafter"/>
</dbReference>
<dbReference type="PANTHER" id="PTHR10963">
    <property type="entry name" value="GLYCOSYL HYDROLASE-RELATED"/>
    <property type="match status" value="1"/>
</dbReference>
<feature type="domain" description="GH16" evidence="19">
    <location>
        <begin position="21"/>
        <end position="232"/>
    </location>
</feature>
<evidence type="ECO:0000256" key="13">
    <source>
        <dbReference type="ARBA" id="ARBA00038074"/>
    </source>
</evidence>
<evidence type="ECO:0000256" key="10">
    <source>
        <dbReference type="ARBA" id="ARBA00023180"/>
    </source>
</evidence>
<evidence type="ECO:0000256" key="16">
    <source>
        <dbReference type="SAM" id="MobiDB-lite"/>
    </source>
</evidence>
<keyword evidence="11" id="KW-0326">Glycosidase</keyword>
<dbReference type="AlphaFoldDB" id="A0A1L7XYW5"/>
<dbReference type="PANTHER" id="PTHR10963:SF27">
    <property type="entry name" value="GLYCOSIDASE-RELATED"/>
    <property type="match status" value="1"/>
</dbReference>
<dbReference type="STRING" id="576137.A0A1L7XYW5"/>
<evidence type="ECO:0000256" key="5">
    <source>
        <dbReference type="ARBA" id="ARBA00022679"/>
    </source>
</evidence>
<dbReference type="OrthoDB" id="4781at2759"/>
<keyword evidence="10" id="KW-0325">Glycoprotein</keyword>
<comment type="function">
    <text evidence="14">Dual chitinase/transglycosylase that plays a role in cell wall architecture. Chitinase and transglycosylase activities are coupled. Required for the polysaccharide cross-linking at the septa and the cell wall. More specifically, transfers chitin to 1,6-beta-glucan in the cell wall.</text>
</comment>
<evidence type="ECO:0000256" key="4">
    <source>
        <dbReference type="ARBA" id="ARBA00022676"/>
    </source>
</evidence>